<accession>A0A1I7U2M3</accession>
<organism evidence="1 2">
    <name type="scientific">Caenorhabditis tropicalis</name>
    <dbReference type="NCBI Taxonomy" id="1561998"/>
    <lineage>
        <taxon>Eukaryota</taxon>
        <taxon>Metazoa</taxon>
        <taxon>Ecdysozoa</taxon>
        <taxon>Nematoda</taxon>
        <taxon>Chromadorea</taxon>
        <taxon>Rhabditida</taxon>
        <taxon>Rhabditina</taxon>
        <taxon>Rhabditomorpha</taxon>
        <taxon>Rhabditoidea</taxon>
        <taxon>Rhabditidae</taxon>
        <taxon>Peloderinae</taxon>
        <taxon>Caenorhabditis</taxon>
    </lineage>
</organism>
<protein>
    <submittedName>
        <fullName evidence="2">Sushi domain-containing protein</fullName>
    </submittedName>
</protein>
<name>A0A1I7U2M3_9PELO</name>
<dbReference type="AlphaFoldDB" id="A0A1I7U2M3"/>
<reference evidence="2" key="1">
    <citation type="submission" date="2016-11" db="UniProtKB">
        <authorList>
            <consortium name="WormBaseParasite"/>
        </authorList>
    </citation>
    <scope>IDENTIFICATION</scope>
</reference>
<dbReference type="WBParaSite" id="Csp11.Scaffold629.g14224.t1">
    <property type="protein sequence ID" value="Csp11.Scaffold629.g14224.t1"/>
    <property type="gene ID" value="Csp11.Scaffold629.g14224"/>
</dbReference>
<evidence type="ECO:0000313" key="2">
    <source>
        <dbReference type="WBParaSite" id="Csp11.Scaffold629.g14224.t1"/>
    </source>
</evidence>
<sequence length="118" mass="12535">MDRHCFFNDTFIRIFSGYFLAACSVCANNYNTACLNLLTDPAPGCIAQSEINPVYTLSGTTCSLTFSCPSGFTPRSGRADGLGSIDPATGTETCSETGANAGTWYLGAIELTLWNCGY</sequence>
<evidence type="ECO:0000313" key="1">
    <source>
        <dbReference type="Proteomes" id="UP000095282"/>
    </source>
</evidence>
<proteinExistence type="predicted"/>
<dbReference type="Proteomes" id="UP000095282">
    <property type="component" value="Unplaced"/>
</dbReference>
<keyword evidence="1" id="KW-1185">Reference proteome</keyword>